<dbReference type="Gene3D" id="1.10.10.60">
    <property type="entry name" value="Homeodomain-like"/>
    <property type="match status" value="2"/>
</dbReference>
<keyword evidence="6" id="KW-1185">Reference proteome</keyword>
<dbReference type="InterPro" id="IPR020449">
    <property type="entry name" value="Tscrpt_reg_AraC-type_HTH"/>
</dbReference>
<dbReference type="PANTHER" id="PTHR43280">
    <property type="entry name" value="ARAC-FAMILY TRANSCRIPTIONAL REGULATOR"/>
    <property type="match status" value="1"/>
</dbReference>
<evidence type="ECO:0000256" key="1">
    <source>
        <dbReference type="ARBA" id="ARBA00023015"/>
    </source>
</evidence>
<name>A0ABU6A157_9FLAO</name>
<comment type="caution">
    <text evidence="5">The sequence shown here is derived from an EMBL/GenBank/DDBJ whole genome shotgun (WGS) entry which is preliminary data.</text>
</comment>
<evidence type="ECO:0000259" key="4">
    <source>
        <dbReference type="PROSITE" id="PS01124"/>
    </source>
</evidence>
<dbReference type="InterPro" id="IPR009057">
    <property type="entry name" value="Homeodomain-like_sf"/>
</dbReference>
<dbReference type="Gene3D" id="3.30.450.40">
    <property type="match status" value="1"/>
</dbReference>
<dbReference type="PANTHER" id="PTHR43280:SF29">
    <property type="entry name" value="ARAC-FAMILY TRANSCRIPTIONAL REGULATOR"/>
    <property type="match status" value="1"/>
</dbReference>
<proteinExistence type="predicted"/>
<dbReference type="PROSITE" id="PS01124">
    <property type="entry name" value="HTH_ARAC_FAMILY_2"/>
    <property type="match status" value="1"/>
</dbReference>
<dbReference type="SUPFAM" id="SSF46689">
    <property type="entry name" value="Homeodomain-like"/>
    <property type="match status" value="1"/>
</dbReference>
<evidence type="ECO:0000256" key="2">
    <source>
        <dbReference type="ARBA" id="ARBA00023125"/>
    </source>
</evidence>
<dbReference type="EMBL" id="JAYKLX010000010">
    <property type="protein sequence ID" value="MEB3347854.1"/>
    <property type="molecule type" value="Genomic_DNA"/>
</dbReference>
<dbReference type="InterPro" id="IPR003018">
    <property type="entry name" value="GAF"/>
</dbReference>
<dbReference type="RefSeq" id="WP_324181874.1">
    <property type="nucleotide sequence ID" value="NZ_BAABAW010000011.1"/>
</dbReference>
<protein>
    <submittedName>
        <fullName evidence="5">Helix-turn-helix domain-containing protein</fullName>
    </submittedName>
</protein>
<feature type="domain" description="HTH araC/xylS-type" evidence="4">
    <location>
        <begin position="215"/>
        <end position="311"/>
    </location>
</feature>
<keyword evidence="1" id="KW-0805">Transcription regulation</keyword>
<dbReference type="SMART" id="SM00342">
    <property type="entry name" value="HTH_ARAC"/>
    <property type="match status" value="1"/>
</dbReference>
<dbReference type="Pfam" id="PF12833">
    <property type="entry name" value="HTH_18"/>
    <property type="match status" value="1"/>
</dbReference>
<dbReference type="InterPro" id="IPR029016">
    <property type="entry name" value="GAF-like_dom_sf"/>
</dbReference>
<accession>A0ABU6A157</accession>
<dbReference type="SUPFAM" id="SSF55781">
    <property type="entry name" value="GAF domain-like"/>
    <property type="match status" value="1"/>
</dbReference>
<keyword evidence="2" id="KW-0238">DNA-binding</keyword>
<evidence type="ECO:0000256" key="3">
    <source>
        <dbReference type="ARBA" id="ARBA00023163"/>
    </source>
</evidence>
<sequence length="312" mass="35866">MSKNNQNKKVSFDPLVRDFVFSKDTMFKHYATRETITVLKYFATSLFGKNNLDEVLWDILENCIAQLKLEDCVIYMINKERTFLVQKAAYGHKNNGQKKVISPIKIKLGHGIVGRVAQSGKYQCISDVTTNANYIVDDESRMSELSVPIFVDGKVVGVLDSEHSKKDFFGKDHIFLFRLIADLLSKKLKQIYNKGYCTLTKDNIYFKELDFLMKEAKMYRDPNLGLESMARKLKISSNYLSQLVNKLSGYNFADYVNRFRIEDVKSKLRNPSFVHYTIISIALEAGFNSKSTFYSAFKKLTGISPKEYRVSA</sequence>
<gene>
    <name evidence="5" type="ORF">U6A24_20420</name>
</gene>
<organism evidence="5 6">
    <name type="scientific">Aquimarina gracilis</name>
    <dbReference type="NCBI Taxonomy" id="874422"/>
    <lineage>
        <taxon>Bacteria</taxon>
        <taxon>Pseudomonadati</taxon>
        <taxon>Bacteroidota</taxon>
        <taxon>Flavobacteriia</taxon>
        <taxon>Flavobacteriales</taxon>
        <taxon>Flavobacteriaceae</taxon>
        <taxon>Aquimarina</taxon>
    </lineage>
</organism>
<evidence type="ECO:0000313" key="6">
    <source>
        <dbReference type="Proteomes" id="UP001327027"/>
    </source>
</evidence>
<keyword evidence="3" id="KW-0804">Transcription</keyword>
<reference evidence="5 6" key="1">
    <citation type="journal article" date="2013" name="Int. J. Syst. Evol. Microbiol.">
        <title>Aquimarina gracilis sp. nov., isolated from the gut microflora of a mussel, Mytilus coruscus, and emended description of Aquimarina spongiae.</title>
        <authorList>
            <person name="Park S.C."/>
            <person name="Choe H.N."/>
            <person name="Baik K.S."/>
            <person name="Seong C.N."/>
        </authorList>
    </citation>
    <scope>NUCLEOTIDE SEQUENCE [LARGE SCALE GENOMIC DNA]</scope>
    <source>
        <strain evidence="5 6">PSC32</strain>
    </source>
</reference>
<dbReference type="SMART" id="SM00065">
    <property type="entry name" value="GAF"/>
    <property type="match status" value="1"/>
</dbReference>
<dbReference type="Proteomes" id="UP001327027">
    <property type="component" value="Unassembled WGS sequence"/>
</dbReference>
<dbReference type="InterPro" id="IPR018060">
    <property type="entry name" value="HTH_AraC"/>
</dbReference>
<dbReference type="PROSITE" id="PS00041">
    <property type="entry name" value="HTH_ARAC_FAMILY_1"/>
    <property type="match status" value="1"/>
</dbReference>
<dbReference type="InterPro" id="IPR018062">
    <property type="entry name" value="HTH_AraC-typ_CS"/>
</dbReference>
<evidence type="ECO:0000313" key="5">
    <source>
        <dbReference type="EMBL" id="MEB3347854.1"/>
    </source>
</evidence>
<dbReference type="PRINTS" id="PR00032">
    <property type="entry name" value="HTHARAC"/>
</dbReference>
<dbReference type="Pfam" id="PF13185">
    <property type="entry name" value="GAF_2"/>
    <property type="match status" value="1"/>
</dbReference>